<proteinExistence type="predicted"/>
<name>A0A3S0X9A1_9PROT</name>
<sequence>MAELTLDAFNDDAFSNATMTAQVNTNIPFVPGFLGSLGVFTGEGVYTTTVAFDDENGNLSLIETSPRGAAPSQSKNSKGTTRHLSTVRLAREAVITADQVSGVRVLGTANQLQTAERLVYKRVEGPTGLKAQLGFTLEHFYLGAIDGVVYDADGTSVLWDYFAHYGQSRPGLTTWDFGAFTADGSEFGKACLKLRRAQTKALNGFSLAGAAPVALCGDDFYDAAWGNKEVTQARQLAVTGNMQAPEIIAQHDAYDSFKYGGITWVNYRGSDDTKVAVPADEARLFAMGVPGLFKTYFAPADTWDFVNTEGLPSYMLQREERQTSSLRTFEVQSNPLAICLRPKSLLRLKKA</sequence>
<dbReference type="RefSeq" id="WP_127001033.1">
    <property type="nucleotide sequence ID" value="NZ_JBNPXW010000015.1"/>
</dbReference>
<organism evidence="1 2">
    <name type="scientific">Azospirillum doebereinerae</name>
    <dbReference type="NCBI Taxonomy" id="92933"/>
    <lineage>
        <taxon>Bacteria</taxon>
        <taxon>Pseudomonadati</taxon>
        <taxon>Pseudomonadota</taxon>
        <taxon>Alphaproteobacteria</taxon>
        <taxon>Rhodospirillales</taxon>
        <taxon>Azospirillaceae</taxon>
        <taxon>Azospirillum</taxon>
    </lineage>
</organism>
<comment type="caution">
    <text evidence="1">The sequence shown here is derived from an EMBL/GenBank/DDBJ whole genome shotgun (WGS) entry which is preliminary data.</text>
</comment>
<dbReference type="Proteomes" id="UP000280346">
    <property type="component" value="Unassembled WGS sequence"/>
</dbReference>
<accession>A0A3S0X9A1</accession>
<gene>
    <name evidence="1" type="ORF">EJ913_19730</name>
</gene>
<reference evidence="1 2" key="1">
    <citation type="submission" date="2018-12" db="EMBL/GenBank/DDBJ databases">
        <authorList>
            <person name="Yang Y."/>
        </authorList>
    </citation>
    <scope>NUCLEOTIDE SEQUENCE [LARGE SCALE GENOMIC DNA]</scope>
    <source>
        <strain evidence="1 2">GSF71</strain>
    </source>
</reference>
<dbReference type="EMBL" id="RZIJ01000017">
    <property type="protein sequence ID" value="RUQ67455.1"/>
    <property type="molecule type" value="Genomic_DNA"/>
</dbReference>
<dbReference type="OrthoDB" id="6388191at2"/>
<dbReference type="InterPro" id="IPR005564">
    <property type="entry name" value="Major_capsid_GpE"/>
</dbReference>
<dbReference type="AlphaFoldDB" id="A0A3S0X9A1"/>
<keyword evidence="2" id="KW-1185">Reference proteome</keyword>
<evidence type="ECO:0000313" key="1">
    <source>
        <dbReference type="EMBL" id="RUQ67455.1"/>
    </source>
</evidence>
<dbReference type="Pfam" id="PF03864">
    <property type="entry name" value="Phage_cap_E"/>
    <property type="match status" value="1"/>
</dbReference>
<protein>
    <submittedName>
        <fullName evidence="1">Major capsid protein</fullName>
    </submittedName>
</protein>
<evidence type="ECO:0000313" key="2">
    <source>
        <dbReference type="Proteomes" id="UP000280346"/>
    </source>
</evidence>